<keyword evidence="3" id="KW-0560">Oxidoreductase</keyword>
<evidence type="ECO:0000256" key="3">
    <source>
        <dbReference type="ARBA" id="ARBA00023002"/>
    </source>
</evidence>
<evidence type="ECO:0000313" key="5">
    <source>
        <dbReference type="Proteomes" id="UP000770015"/>
    </source>
</evidence>
<dbReference type="SUPFAM" id="SSF51735">
    <property type="entry name" value="NAD(P)-binding Rossmann-fold domains"/>
    <property type="match status" value="1"/>
</dbReference>
<dbReference type="InterPro" id="IPR051468">
    <property type="entry name" value="Fungal_SecMetab_SDRs"/>
</dbReference>
<organism evidence="4 5">
    <name type="scientific">Plectosphaerella plurivora</name>
    <dbReference type="NCBI Taxonomy" id="936078"/>
    <lineage>
        <taxon>Eukaryota</taxon>
        <taxon>Fungi</taxon>
        <taxon>Dikarya</taxon>
        <taxon>Ascomycota</taxon>
        <taxon>Pezizomycotina</taxon>
        <taxon>Sordariomycetes</taxon>
        <taxon>Hypocreomycetidae</taxon>
        <taxon>Glomerellales</taxon>
        <taxon>Plectosphaerellaceae</taxon>
        <taxon>Plectosphaerella</taxon>
    </lineage>
</organism>
<proteinExistence type="inferred from homology"/>
<dbReference type="InterPro" id="IPR002347">
    <property type="entry name" value="SDR_fam"/>
</dbReference>
<keyword evidence="2" id="KW-0521">NADP</keyword>
<dbReference type="OrthoDB" id="9876299at2759"/>
<keyword evidence="5" id="KW-1185">Reference proteome</keyword>
<protein>
    <submittedName>
        <fullName evidence="4">Aflatoxin biosynthesis ketoreductase nor-1</fullName>
    </submittedName>
</protein>
<comment type="caution">
    <text evidence="4">The sequence shown here is derived from an EMBL/GenBank/DDBJ whole genome shotgun (WGS) entry which is preliminary data.</text>
</comment>
<dbReference type="PANTHER" id="PTHR43544:SF7">
    <property type="entry name" value="NADB-LER2"/>
    <property type="match status" value="1"/>
</dbReference>
<gene>
    <name evidence="4" type="ORF">F5X68DRAFT_228579</name>
</gene>
<dbReference type="PANTHER" id="PTHR43544">
    <property type="entry name" value="SHORT-CHAIN DEHYDROGENASE/REDUCTASE"/>
    <property type="match status" value="1"/>
</dbReference>
<dbReference type="AlphaFoldDB" id="A0A9P8VGU6"/>
<dbReference type="PRINTS" id="PR00081">
    <property type="entry name" value="GDHRDH"/>
</dbReference>
<sequence>MSPTTNVLITGANRGLGRGFLQNYLARPNHTVIGTLRDVSAPVAAELREIVPAVGSRLILVKIESSNFSDPAEAVRQLEAEGIDTLDLVIANAGITGVQGPIATVDLEDTRNVLEVNTLGPVALFIATRPLLERAANPKWLSISTALATIGGLESLMAFPSLSYGASKAALNYVTQSIHLWHAKITAVSVHPGYVATDMGMLSAEFYKIPNAADIAISVEKSVTDLVKIVDNATRAEHSGKFFSHDGTTLPW</sequence>
<dbReference type="GO" id="GO:0005737">
    <property type="term" value="C:cytoplasm"/>
    <property type="evidence" value="ECO:0007669"/>
    <property type="project" value="TreeGrafter"/>
</dbReference>
<dbReference type="Gene3D" id="3.40.50.720">
    <property type="entry name" value="NAD(P)-binding Rossmann-like Domain"/>
    <property type="match status" value="1"/>
</dbReference>
<reference evidence="4" key="1">
    <citation type="journal article" date="2021" name="Nat. Commun.">
        <title>Genetic determinants of endophytism in the Arabidopsis root mycobiome.</title>
        <authorList>
            <person name="Mesny F."/>
            <person name="Miyauchi S."/>
            <person name="Thiergart T."/>
            <person name="Pickel B."/>
            <person name="Atanasova L."/>
            <person name="Karlsson M."/>
            <person name="Huettel B."/>
            <person name="Barry K.W."/>
            <person name="Haridas S."/>
            <person name="Chen C."/>
            <person name="Bauer D."/>
            <person name="Andreopoulos W."/>
            <person name="Pangilinan J."/>
            <person name="LaButti K."/>
            <person name="Riley R."/>
            <person name="Lipzen A."/>
            <person name="Clum A."/>
            <person name="Drula E."/>
            <person name="Henrissat B."/>
            <person name="Kohler A."/>
            <person name="Grigoriev I.V."/>
            <person name="Martin F.M."/>
            <person name="Hacquard S."/>
        </authorList>
    </citation>
    <scope>NUCLEOTIDE SEQUENCE</scope>
    <source>
        <strain evidence="4">MPI-SDFR-AT-0117</strain>
    </source>
</reference>
<dbReference type="EMBL" id="JAGSXJ010000004">
    <property type="protein sequence ID" value="KAH6692198.1"/>
    <property type="molecule type" value="Genomic_DNA"/>
</dbReference>
<evidence type="ECO:0000256" key="2">
    <source>
        <dbReference type="ARBA" id="ARBA00022857"/>
    </source>
</evidence>
<evidence type="ECO:0000256" key="1">
    <source>
        <dbReference type="ARBA" id="ARBA00006484"/>
    </source>
</evidence>
<comment type="similarity">
    <text evidence="1">Belongs to the short-chain dehydrogenases/reductases (SDR) family.</text>
</comment>
<dbReference type="InterPro" id="IPR036291">
    <property type="entry name" value="NAD(P)-bd_dom_sf"/>
</dbReference>
<evidence type="ECO:0000313" key="4">
    <source>
        <dbReference type="EMBL" id="KAH6692198.1"/>
    </source>
</evidence>
<dbReference type="CDD" id="cd05325">
    <property type="entry name" value="carb_red_sniffer_like_SDR_c"/>
    <property type="match status" value="1"/>
</dbReference>
<dbReference type="Proteomes" id="UP000770015">
    <property type="component" value="Unassembled WGS sequence"/>
</dbReference>
<dbReference type="GO" id="GO:0016491">
    <property type="term" value="F:oxidoreductase activity"/>
    <property type="evidence" value="ECO:0007669"/>
    <property type="project" value="UniProtKB-KW"/>
</dbReference>
<accession>A0A9P8VGU6</accession>
<name>A0A9P8VGU6_9PEZI</name>
<dbReference type="Pfam" id="PF00106">
    <property type="entry name" value="adh_short"/>
    <property type="match status" value="1"/>
</dbReference>